<accession>A0A645B2D9</accession>
<dbReference type="EMBL" id="VSSQ01015480">
    <property type="protein sequence ID" value="MPM55874.1"/>
    <property type="molecule type" value="Genomic_DNA"/>
</dbReference>
<gene>
    <name evidence="1" type="ORF">SDC9_102672</name>
</gene>
<organism evidence="1">
    <name type="scientific">bioreactor metagenome</name>
    <dbReference type="NCBI Taxonomy" id="1076179"/>
    <lineage>
        <taxon>unclassified sequences</taxon>
        <taxon>metagenomes</taxon>
        <taxon>ecological metagenomes</taxon>
    </lineage>
</organism>
<comment type="caution">
    <text evidence="1">The sequence shown here is derived from an EMBL/GenBank/DDBJ whole genome shotgun (WGS) entry which is preliminary data.</text>
</comment>
<sequence>MSRYSYTVNVVVGFKSFINNVRQGNVGSALLDGVSVVVEATKTEVSKTLKT</sequence>
<name>A0A645B2D9_9ZZZZ</name>
<evidence type="ECO:0000313" key="1">
    <source>
        <dbReference type="EMBL" id="MPM55874.1"/>
    </source>
</evidence>
<dbReference type="AlphaFoldDB" id="A0A645B2D9"/>
<protein>
    <submittedName>
        <fullName evidence="1">Uncharacterized protein</fullName>
    </submittedName>
</protein>
<reference evidence="1" key="1">
    <citation type="submission" date="2019-08" db="EMBL/GenBank/DDBJ databases">
        <authorList>
            <person name="Kucharzyk K."/>
            <person name="Murdoch R.W."/>
            <person name="Higgins S."/>
            <person name="Loffler F."/>
        </authorList>
    </citation>
    <scope>NUCLEOTIDE SEQUENCE</scope>
</reference>
<proteinExistence type="predicted"/>